<name>A0A7J6PMV3_PEROL</name>
<dbReference type="OrthoDB" id="456329at2759"/>
<comment type="caution">
    <text evidence="4">The sequence shown here is derived from an EMBL/GenBank/DDBJ whole genome shotgun (WGS) entry which is preliminary data.</text>
</comment>
<proteinExistence type="predicted"/>
<keyword evidence="1" id="KW-0862">Zinc</keyword>
<evidence type="ECO:0000313" key="5">
    <source>
        <dbReference type="Proteomes" id="UP000541610"/>
    </source>
</evidence>
<feature type="compositionally biased region" description="Low complexity" evidence="2">
    <location>
        <begin position="339"/>
        <end position="356"/>
    </location>
</feature>
<feature type="compositionally biased region" description="Low complexity" evidence="2">
    <location>
        <begin position="595"/>
        <end position="618"/>
    </location>
</feature>
<gene>
    <name evidence="4" type="ORF">FOZ60_009853</name>
</gene>
<evidence type="ECO:0000313" key="4">
    <source>
        <dbReference type="EMBL" id="KAF4697227.1"/>
    </source>
</evidence>
<dbReference type="PANTHER" id="PTHR33050">
    <property type="entry name" value="REVERSE TRANSCRIPTASE DOMAIN-CONTAINING PROTEIN"/>
    <property type="match status" value="1"/>
</dbReference>
<feature type="region of interest" description="Disordered" evidence="2">
    <location>
        <begin position="563"/>
        <end position="635"/>
    </location>
</feature>
<dbReference type="EMBL" id="JABANP010000004">
    <property type="protein sequence ID" value="KAF4697227.1"/>
    <property type="molecule type" value="Genomic_DNA"/>
</dbReference>
<dbReference type="InterPro" id="IPR000571">
    <property type="entry name" value="Znf_CCCH"/>
</dbReference>
<protein>
    <recommendedName>
        <fullName evidence="3">C3H1-type domain-containing protein</fullName>
    </recommendedName>
</protein>
<organism evidence="4 5">
    <name type="scientific">Perkinsus olseni</name>
    <name type="common">Perkinsus atlanticus</name>
    <dbReference type="NCBI Taxonomy" id="32597"/>
    <lineage>
        <taxon>Eukaryota</taxon>
        <taxon>Sar</taxon>
        <taxon>Alveolata</taxon>
        <taxon>Perkinsozoa</taxon>
        <taxon>Perkinsea</taxon>
        <taxon>Perkinsida</taxon>
        <taxon>Perkinsidae</taxon>
        <taxon>Perkinsus</taxon>
    </lineage>
</organism>
<feature type="compositionally biased region" description="Basic and acidic residues" evidence="2">
    <location>
        <begin position="1215"/>
        <end position="1224"/>
    </location>
</feature>
<reference evidence="4 5" key="1">
    <citation type="submission" date="2020-04" db="EMBL/GenBank/DDBJ databases">
        <title>Perkinsus olseni comparative genomics.</title>
        <authorList>
            <person name="Bogema D.R."/>
        </authorList>
    </citation>
    <scope>NUCLEOTIDE SEQUENCE [LARGE SCALE GENOMIC DNA]</scope>
    <source>
        <strain evidence="4">00978-12</strain>
    </source>
</reference>
<evidence type="ECO:0000259" key="3">
    <source>
        <dbReference type="PROSITE" id="PS50103"/>
    </source>
</evidence>
<dbReference type="InterPro" id="IPR043502">
    <property type="entry name" value="DNA/RNA_pol_sf"/>
</dbReference>
<dbReference type="Proteomes" id="UP000541610">
    <property type="component" value="Unassembled WGS sequence"/>
</dbReference>
<evidence type="ECO:0000256" key="2">
    <source>
        <dbReference type="SAM" id="MobiDB-lite"/>
    </source>
</evidence>
<feature type="region of interest" description="Disordered" evidence="2">
    <location>
        <begin position="1207"/>
        <end position="1233"/>
    </location>
</feature>
<evidence type="ECO:0000256" key="1">
    <source>
        <dbReference type="PROSITE-ProRule" id="PRU00723"/>
    </source>
</evidence>
<feature type="domain" description="C3H1-type" evidence="3">
    <location>
        <begin position="375"/>
        <end position="402"/>
    </location>
</feature>
<keyword evidence="1" id="KW-0479">Metal-binding</keyword>
<feature type="compositionally biased region" description="Low complexity" evidence="2">
    <location>
        <begin position="563"/>
        <end position="578"/>
    </location>
</feature>
<dbReference type="SUPFAM" id="SSF56672">
    <property type="entry name" value="DNA/RNA polymerases"/>
    <property type="match status" value="1"/>
</dbReference>
<dbReference type="PROSITE" id="PS50103">
    <property type="entry name" value="ZF_C3H1"/>
    <property type="match status" value="1"/>
</dbReference>
<accession>A0A7J6PMV3</accession>
<dbReference type="InterPro" id="IPR052055">
    <property type="entry name" value="Hepadnavirus_pol/RT"/>
</dbReference>
<sequence length="1604" mass="178949">MSIPGVVESTSAGVTTNMVENPLAELLEVLGITEAPLLLWLSAAELETAMEGQPLSKKVYLRRTFFTYVDAEGPNSQAASHSRRPTTTVHPQQVTPSAIPVLHPPQGVPQTSSVQAQQHPSDNDITNVAYWCDLTSNFEGEKSLDTTKAINAVSHLKCPDNQQYKGNADNRSINYFLSLIRCEAKQTALGPRLSYVYLSNCLNQSVKRKLQIHLETTMDPALYLKDYVLTLSLSLCYLQQKYSLSNSHAEVMRYFSEVKMATGDTDVYDYLDRIESAVAMCSSVGLHLQPSQVNLHYREGLNSTLRKTADENYSAIDDVQHLTQALRSHIRCNPKLYINTPNSSKSTPASTTTTPKAPIPKQPRVEDPETIKLCREQGICLAWTARKQCRLADKCKYKHDEVARPLLHCKDDYHLKPGADMVLRSAFCADHEFSIVADTGCSRSVISWRLATALLQHYPDGQLIPCKTSFDTATSPRSMSSLYQLKINFPICDENCEASTFTWSPSIINDGLLLHSDGLLGMDTLSFNADGLLLNVNGSLVQASRFLCSSHSLHKYRSSAITPSSSALSTSPVGSSLSKLYTGPTSTTSKGPKQSTSDSTISTTSSEPSTPTSSTAPSDDTHEGHHVAALKGKASKPTTDADILYDVDSLGDTPPIFPQPPEGYQLQETIYNNEWCTIGILSNKDGNKEYFVDYSDQLLQLALDNQPQPVPATHYFLIKASTDERQQAEQRIDALISEGKLQPTGIGDINNYTTNWYPRAGRKRVRPIQPTIKTNDLLKKASKKFPIKDCQTKIPRIIHKYRSSATAHSMDIRDAYRSIKLGRNVQLLSQINYKGKNWTYTYMSDGNSTNPQVLEIIIAHAIGELQRLGTCPGLLVSYMDDFLYLGGQPEDIDKVKAHFASYGMHLTTEDLNGPDANGLLVLGHELCDDGNSLLLPTYKYKDAIDFDLSGPVSYQKALSLLNILWQAWDLLPWHILIIKNCLTALVSRLRAVNEHKWSDKIDDKALDLLRRWQQLLKASPPTPTHRYIDHQSPIQVWFDSSELLGAMVATQNDKVIFRKQWRWSTQERALHINVKELTTAYYALSTLVSFELDTNKQFSKIILYGDNRTANAALASGKVSTSGKQATLLQRTIDLIHYLMGKRQFDIHYVASADNPADAGTRFELYTDVVQYRDSIDGICLDTIADDDALDTDTVHVARIIRKRGDEDEDNDINDSDKRRRLEQPLRVPTTPLPPLQRPPYFDIVQLPSDMLAIYRSLPLSDDGRRQLADGDFLYKCAEFCHSLKHTGAPEITAILKCYFDPRSTNIDFDDAAKKASRSCVTCALVKTSPGDRLPKNPTPNDVVIPDRPFQMASLDVLGPYVTTSGSSGKFYSINLVCQLTNLLLCYPTVNAPTAIDIQRAANLPHRLYHYPLQKILTDNASIIKSASKSMPSVQFDHRLRRSFLTTAFVDEKTWFEAVSRSAYEINSSANLLAHGLSPLDMVIDGSGTSPFDTSEKCKLPDDKWNIWRKYKKECRERTLKAMANKTAAGPPLQVGDSVLVHSTEPHPKATTPWIPTRRVIVEIDGNRAMLDDGVWRSTDKLKKLTDEVLPRYAFNDNPPLITV</sequence>
<dbReference type="GO" id="GO:0008270">
    <property type="term" value="F:zinc ion binding"/>
    <property type="evidence" value="ECO:0007669"/>
    <property type="project" value="UniProtKB-KW"/>
</dbReference>
<feature type="compositionally biased region" description="Polar residues" evidence="2">
    <location>
        <begin position="583"/>
        <end position="594"/>
    </location>
</feature>
<dbReference type="PANTHER" id="PTHR33050:SF7">
    <property type="entry name" value="RIBONUCLEASE H"/>
    <property type="match status" value="1"/>
</dbReference>
<feature type="zinc finger region" description="C3H1-type" evidence="1">
    <location>
        <begin position="375"/>
        <end position="402"/>
    </location>
</feature>
<feature type="region of interest" description="Disordered" evidence="2">
    <location>
        <begin position="339"/>
        <end position="364"/>
    </location>
</feature>
<keyword evidence="1" id="KW-0863">Zinc-finger</keyword>